<feature type="region of interest" description="Disordered" evidence="1">
    <location>
        <begin position="1"/>
        <end position="48"/>
    </location>
</feature>
<reference evidence="2 3" key="1">
    <citation type="submission" date="2013-02" db="EMBL/GenBank/DDBJ databases">
        <title>Whole genome shotgun sequence of Gordonia paraffinivorans NBRC 108238.</title>
        <authorList>
            <person name="Isaki-Nakamura S."/>
            <person name="Hosoyama A."/>
            <person name="Tsuchikane K."/>
            <person name="Ando Y."/>
            <person name="Baba S."/>
            <person name="Ohji S."/>
            <person name="Hamada M."/>
            <person name="Tamura T."/>
            <person name="Yamazoe A."/>
            <person name="Yamazaki S."/>
            <person name="Fujita N."/>
        </authorList>
    </citation>
    <scope>NUCLEOTIDE SEQUENCE [LARGE SCALE GENOMIC DNA]</scope>
    <source>
        <strain evidence="2 3">NBRC 108238</strain>
    </source>
</reference>
<evidence type="ECO:0000256" key="1">
    <source>
        <dbReference type="SAM" id="MobiDB-lite"/>
    </source>
</evidence>
<organism evidence="2 3">
    <name type="scientific">Gordonia paraffinivorans NBRC 108238</name>
    <dbReference type="NCBI Taxonomy" id="1223543"/>
    <lineage>
        <taxon>Bacteria</taxon>
        <taxon>Bacillati</taxon>
        <taxon>Actinomycetota</taxon>
        <taxon>Actinomycetes</taxon>
        <taxon>Mycobacteriales</taxon>
        <taxon>Gordoniaceae</taxon>
        <taxon>Gordonia</taxon>
    </lineage>
</organism>
<dbReference type="Proteomes" id="UP000035021">
    <property type="component" value="Unassembled WGS sequence"/>
</dbReference>
<sequence length="110" mass="11320">MQMLTDTGPIGTPKHNDTDPNAGVGSTGAAEAMGAPTSPSPHTAATVATPTVSRRLMLDAFITTLLELAPPHHGPLARPVAAGGAEDPVYARTLERRVRQKGDNAGALRC</sequence>
<feature type="compositionally biased region" description="Low complexity" evidence="1">
    <location>
        <begin position="35"/>
        <end position="48"/>
    </location>
</feature>
<evidence type="ECO:0000313" key="3">
    <source>
        <dbReference type="Proteomes" id="UP000035021"/>
    </source>
</evidence>
<comment type="caution">
    <text evidence="2">The sequence shown here is derived from an EMBL/GenBank/DDBJ whole genome shotgun (WGS) entry which is preliminary data.</text>
</comment>
<protein>
    <submittedName>
        <fullName evidence="2">Uncharacterized protein</fullName>
    </submittedName>
</protein>
<proteinExistence type="predicted"/>
<gene>
    <name evidence="2" type="ORF">GP2_016_00370</name>
</gene>
<keyword evidence="3" id="KW-1185">Reference proteome</keyword>
<dbReference type="EMBL" id="BAOQ01000016">
    <property type="protein sequence ID" value="GAC83903.1"/>
    <property type="molecule type" value="Genomic_DNA"/>
</dbReference>
<name>A0ABQ0IK20_9ACTN</name>
<accession>A0ABQ0IK20</accession>
<evidence type="ECO:0000313" key="2">
    <source>
        <dbReference type="EMBL" id="GAC83903.1"/>
    </source>
</evidence>